<dbReference type="PANTHER" id="PTHR10110:SF187">
    <property type="entry name" value="SODIUM_HYDROGEN EXCHANGER"/>
    <property type="match status" value="1"/>
</dbReference>
<keyword evidence="4 10" id="KW-1133">Transmembrane helix</keyword>
<keyword evidence="3 10" id="KW-0812">Transmembrane</keyword>
<dbReference type="InterPro" id="IPR018422">
    <property type="entry name" value="Cation/H_exchanger_CPA1"/>
</dbReference>
<evidence type="ECO:0000256" key="5">
    <source>
        <dbReference type="ARBA" id="ARBA00023053"/>
    </source>
</evidence>
<evidence type="ECO:0000256" key="10">
    <source>
        <dbReference type="SAM" id="Phobius"/>
    </source>
</evidence>
<evidence type="ECO:0000256" key="9">
    <source>
        <dbReference type="SAM" id="MobiDB-lite"/>
    </source>
</evidence>
<keyword evidence="5" id="KW-0915">Sodium</keyword>
<dbReference type="AlphaFoldDB" id="A0A7S1Y896"/>
<dbReference type="GO" id="GO:0098719">
    <property type="term" value="P:sodium ion import across plasma membrane"/>
    <property type="evidence" value="ECO:0007669"/>
    <property type="project" value="TreeGrafter"/>
</dbReference>
<feature type="transmembrane region" description="Helical" evidence="10">
    <location>
        <begin position="448"/>
        <end position="469"/>
    </location>
</feature>
<feature type="transmembrane region" description="Helical" evidence="10">
    <location>
        <begin position="753"/>
        <end position="773"/>
    </location>
</feature>
<dbReference type="PANTHER" id="PTHR10110">
    <property type="entry name" value="SODIUM/HYDROGEN EXCHANGER"/>
    <property type="match status" value="1"/>
</dbReference>
<keyword evidence="6" id="KW-0406">Ion transport</keyword>
<reference evidence="12" key="1">
    <citation type="submission" date="2021-01" db="EMBL/GenBank/DDBJ databases">
        <authorList>
            <person name="Corre E."/>
            <person name="Pelletier E."/>
            <person name="Niang G."/>
            <person name="Scheremetjew M."/>
            <person name="Finn R."/>
            <person name="Kale V."/>
            <person name="Holt S."/>
            <person name="Cochrane G."/>
            <person name="Meng A."/>
            <person name="Brown T."/>
            <person name="Cohen L."/>
        </authorList>
    </citation>
    <scope>NUCLEOTIDE SEQUENCE</scope>
    <source>
        <strain evidence="12">CCMP 410</strain>
    </source>
</reference>
<dbReference type="GO" id="GO:0005886">
    <property type="term" value="C:plasma membrane"/>
    <property type="evidence" value="ECO:0007669"/>
    <property type="project" value="TreeGrafter"/>
</dbReference>
<name>A0A7S1Y896_9STRA</name>
<evidence type="ECO:0000256" key="3">
    <source>
        <dbReference type="ARBA" id="ARBA00022692"/>
    </source>
</evidence>
<feature type="region of interest" description="Disordered" evidence="9">
    <location>
        <begin position="305"/>
        <end position="330"/>
    </location>
</feature>
<feature type="transmembrane region" description="Helical" evidence="10">
    <location>
        <begin position="676"/>
        <end position="694"/>
    </location>
</feature>
<dbReference type="GO" id="GO:0015385">
    <property type="term" value="F:sodium:proton antiporter activity"/>
    <property type="evidence" value="ECO:0007669"/>
    <property type="project" value="InterPro"/>
</dbReference>
<feature type="region of interest" description="Disordered" evidence="9">
    <location>
        <begin position="269"/>
        <end position="293"/>
    </location>
</feature>
<evidence type="ECO:0000259" key="11">
    <source>
        <dbReference type="Pfam" id="PF00999"/>
    </source>
</evidence>
<dbReference type="PRINTS" id="PR01084">
    <property type="entry name" value="NAHEXCHNGR"/>
</dbReference>
<accession>A0A7S1Y896</accession>
<comment type="subcellular location">
    <subcellularLocation>
        <location evidence="1">Membrane</location>
        <topology evidence="1">Multi-pass membrane protein</topology>
    </subcellularLocation>
</comment>
<feature type="domain" description="Cation/H+ exchanger transmembrane" evidence="11">
    <location>
        <begin position="431"/>
        <end position="694"/>
    </location>
</feature>
<feature type="transmembrane region" description="Helical" evidence="10">
    <location>
        <begin position="620"/>
        <end position="646"/>
    </location>
</feature>
<feature type="transmembrane region" description="Helical" evidence="10">
    <location>
        <begin position="841"/>
        <end position="857"/>
    </location>
</feature>
<evidence type="ECO:0000313" key="12">
    <source>
        <dbReference type="EMBL" id="CAD9283504.1"/>
    </source>
</evidence>
<keyword evidence="7 10" id="KW-0472">Membrane</keyword>
<sequence length="961" mass="105532">MLDKDDSTETVLEEGVFANRSDDMTSVADGDVSSPKATPWRMNRSSVSMLVILVGAALFGALQLIPSTAEERNSPKSVSRAAQETVVYKDVANIPKSQENGEVNDEESYPIVEAIDEPRITLPGIASDRLECRESVIAFVINATDAKDECEGLKKAFDKTCNSDSTQEIIDGKGNSGTTASEEDDESGGTERRQRRRKLKLYEKHHQWKMLFYRATRNVRDLYRFMFVTKSQEFYAEDEVFDFYDEAQFQVDYEVDRLLHRKLFRRLAGEEASTTTATETPPTENPPADVAEKKSTPALTEVNATTVPVANVTQPKKPLPSLSLPTSNQRVSDTMLSETLLLQKENTIQTAIEAAANHTNATLTDAAVDAVVSAKAVQDTTAVVSAVLNDPTSVEARTCCASILNVFHENCDAPQEETVSDQKLFLIIFVIAFCGMVKSLIRHFRIRWLPEAAGCILVGVVSGAIMSLSPKPFDISFDGDWFLRIMVPPIVFEAALSIDKRAFNRFAVPIMIYAVCGTLLATIITAYIVHNGTRMLGGLCETIPYVESLTFGALISSIDPIAVLSVLSNMGMTDTDAIYVLIFGESLLNDGVAIVLFETLKHFLDDALVIDSEAVVTASIHFFVVAFGSVFVGIGSGVVCTVYFWGMHGCQTPLVEVLMFFCWAFIPYYICDGIGWSGIVSVVTTGFVMDLFVVGQQPIQTVDELVVSQHSQGAPGDGRSKTSTNINGRRGMFSKQGHLSLTARTHVGFVTEILATMMETAIFAYLGVFLFSYRYHWNFWHSILAIFGCCVSRAIMIPTLSLLANWITRLRQIRQNCARKPGDLRQPVPQAGVIVEPKMQLVLWFAGLRGAMSFALVENVPLYDTVTGEGSRLKPELKAMTSASIVFTVFCLGGYTYYMVDHVGLAPKKGNQDTEMVSLLNHKAATANGGESDHNFNPDGSNKPSMRQRSNGGVSPGDRVR</sequence>
<feature type="transmembrane region" description="Helical" evidence="10">
    <location>
        <begin position="549"/>
        <end position="567"/>
    </location>
</feature>
<evidence type="ECO:0000256" key="7">
    <source>
        <dbReference type="ARBA" id="ARBA00023136"/>
    </source>
</evidence>
<dbReference type="GO" id="GO:0015386">
    <property type="term" value="F:potassium:proton antiporter activity"/>
    <property type="evidence" value="ECO:0007669"/>
    <property type="project" value="TreeGrafter"/>
</dbReference>
<feature type="transmembrane region" description="Helical" evidence="10">
    <location>
        <begin position="424"/>
        <end position="441"/>
    </location>
</feature>
<feature type="transmembrane region" description="Helical" evidence="10">
    <location>
        <begin position="653"/>
        <end position="670"/>
    </location>
</feature>
<feature type="region of interest" description="Disordered" evidence="9">
    <location>
        <begin position="1"/>
        <end position="37"/>
    </location>
</feature>
<feature type="region of interest" description="Disordered" evidence="9">
    <location>
        <begin position="926"/>
        <end position="961"/>
    </location>
</feature>
<evidence type="ECO:0000256" key="4">
    <source>
        <dbReference type="ARBA" id="ARBA00022989"/>
    </source>
</evidence>
<dbReference type="InterPro" id="IPR004709">
    <property type="entry name" value="NaH_exchanger"/>
</dbReference>
<dbReference type="GO" id="GO:0051453">
    <property type="term" value="P:regulation of intracellular pH"/>
    <property type="evidence" value="ECO:0007669"/>
    <property type="project" value="TreeGrafter"/>
</dbReference>
<dbReference type="EMBL" id="HBGK01023961">
    <property type="protein sequence ID" value="CAD9283504.1"/>
    <property type="molecule type" value="Transcribed_RNA"/>
</dbReference>
<feature type="compositionally biased region" description="Polar residues" evidence="9">
    <location>
        <begin position="938"/>
        <end position="953"/>
    </location>
</feature>
<evidence type="ECO:0000256" key="2">
    <source>
        <dbReference type="ARBA" id="ARBA00022448"/>
    </source>
</evidence>
<evidence type="ECO:0000256" key="6">
    <source>
        <dbReference type="ARBA" id="ARBA00023065"/>
    </source>
</evidence>
<gene>
    <name evidence="12" type="ORF">GOCE00092_LOCUS12416</name>
</gene>
<protein>
    <recommendedName>
        <fullName evidence="11">Cation/H+ exchanger transmembrane domain-containing protein</fullName>
    </recommendedName>
</protein>
<feature type="transmembrane region" description="Helical" evidence="10">
    <location>
        <begin position="579"/>
        <end position="600"/>
    </location>
</feature>
<proteinExistence type="predicted"/>
<dbReference type="Pfam" id="PF00999">
    <property type="entry name" value="Na_H_Exchanger"/>
    <property type="match status" value="1"/>
</dbReference>
<feature type="transmembrane region" description="Helical" evidence="10">
    <location>
        <begin position="877"/>
        <end position="900"/>
    </location>
</feature>
<dbReference type="Gene3D" id="6.10.140.1330">
    <property type="match status" value="1"/>
</dbReference>
<feature type="transmembrane region" description="Helical" evidence="10">
    <location>
        <begin position="510"/>
        <end position="529"/>
    </location>
</feature>
<feature type="transmembrane region" description="Helical" evidence="10">
    <location>
        <begin position="779"/>
        <end position="804"/>
    </location>
</feature>
<organism evidence="12">
    <name type="scientific">Grammatophora oceanica</name>
    <dbReference type="NCBI Taxonomy" id="210454"/>
    <lineage>
        <taxon>Eukaryota</taxon>
        <taxon>Sar</taxon>
        <taxon>Stramenopiles</taxon>
        <taxon>Ochrophyta</taxon>
        <taxon>Bacillariophyta</taxon>
        <taxon>Fragilariophyceae</taxon>
        <taxon>Fragilariophycidae</taxon>
        <taxon>Rhabdonematales</taxon>
        <taxon>Grammatophoraceae</taxon>
        <taxon>Grammatophora</taxon>
    </lineage>
</organism>
<feature type="transmembrane region" description="Helical" evidence="10">
    <location>
        <begin position="481"/>
        <end position="498"/>
    </location>
</feature>
<feature type="compositionally biased region" description="Low complexity" evidence="9">
    <location>
        <begin position="270"/>
        <end position="288"/>
    </location>
</feature>
<feature type="compositionally biased region" description="Low complexity" evidence="9">
    <location>
        <begin position="305"/>
        <end position="325"/>
    </location>
</feature>
<evidence type="ECO:0000256" key="8">
    <source>
        <dbReference type="ARBA" id="ARBA00023201"/>
    </source>
</evidence>
<dbReference type="InterPro" id="IPR006153">
    <property type="entry name" value="Cation/H_exchanger_TM"/>
</dbReference>
<evidence type="ECO:0000256" key="1">
    <source>
        <dbReference type="ARBA" id="ARBA00004141"/>
    </source>
</evidence>
<keyword evidence="8" id="KW-0739">Sodium transport</keyword>
<feature type="region of interest" description="Disordered" evidence="9">
    <location>
        <begin position="165"/>
        <end position="196"/>
    </location>
</feature>
<feature type="transmembrane region" description="Helical" evidence="10">
    <location>
        <begin position="46"/>
        <end position="65"/>
    </location>
</feature>
<keyword evidence="2" id="KW-0813">Transport</keyword>